<proteinExistence type="predicted"/>
<keyword evidence="3" id="KW-1185">Reference proteome</keyword>
<reference evidence="2 3" key="1">
    <citation type="submission" date="2018-10" db="EMBL/GenBank/DDBJ databases">
        <title>Draft genome sequence of Bacillus salarius IM0101, isolated from a hypersaline soil in Inner Mongolia, China.</title>
        <authorList>
            <person name="Yamprayoonswat W."/>
            <person name="Boonvisut S."/>
            <person name="Jumpathong W."/>
            <person name="Sittihan S."/>
            <person name="Ruangsuj P."/>
            <person name="Wanthongcharoen S."/>
            <person name="Thongpramul N."/>
            <person name="Pimmason S."/>
            <person name="Yu B."/>
            <person name="Yasawong M."/>
        </authorList>
    </citation>
    <scope>NUCLEOTIDE SEQUENCE [LARGE SCALE GENOMIC DNA]</scope>
    <source>
        <strain evidence="2 3">IM0101</strain>
    </source>
</reference>
<feature type="transmembrane region" description="Helical" evidence="1">
    <location>
        <begin position="36"/>
        <end position="57"/>
    </location>
</feature>
<gene>
    <name evidence="2" type="ORF">D7Z54_28610</name>
</gene>
<evidence type="ECO:0000313" key="2">
    <source>
        <dbReference type="EMBL" id="RSL29902.1"/>
    </source>
</evidence>
<comment type="caution">
    <text evidence="2">The sequence shown here is derived from an EMBL/GenBank/DDBJ whole genome shotgun (WGS) entry which is preliminary data.</text>
</comment>
<sequence>MRISPNVMMGILYFGLAAVFVYFAVASVNASSWTFWTYLLQGSPLLILWWGFAFSVVNQKTVPRNK</sequence>
<protein>
    <recommendedName>
        <fullName evidence="4">DUF2842 domain-containing protein</fullName>
    </recommendedName>
</protein>
<evidence type="ECO:0000313" key="3">
    <source>
        <dbReference type="Proteomes" id="UP000275076"/>
    </source>
</evidence>
<evidence type="ECO:0000256" key="1">
    <source>
        <dbReference type="SAM" id="Phobius"/>
    </source>
</evidence>
<keyword evidence="1" id="KW-0472">Membrane</keyword>
<dbReference type="RefSeq" id="WP_125561593.1">
    <property type="nucleotide sequence ID" value="NZ_RBVX01000047.1"/>
</dbReference>
<name>A0A3R9QGA7_9BACI</name>
<keyword evidence="1" id="KW-1133">Transmembrane helix</keyword>
<dbReference type="AlphaFoldDB" id="A0A3R9QGA7"/>
<accession>A0A3R9QGA7</accession>
<dbReference type="Proteomes" id="UP000275076">
    <property type="component" value="Unassembled WGS sequence"/>
</dbReference>
<dbReference type="EMBL" id="RBVX01000047">
    <property type="protein sequence ID" value="RSL29902.1"/>
    <property type="molecule type" value="Genomic_DNA"/>
</dbReference>
<organism evidence="2 3">
    <name type="scientific">Salibacterium salarium</name>
    <dbReference type="NCBI Taxonomy" id="284579"/>
    <lineage>
        <taxon>Bacteria</taxon>
        <taxon>Bacillati</taxon>
        <taxon>Bacillota</taxon>
        <taxon>Bacilli</taxon>
        <taxon>Bacillales</taxon>
        <taxon>Bacillaceae</taxon>
    </lineage>
</organism>
<keyword evidence="1" id="KW-0812">Transmembrane</keyword>
<evidence type="ECO:0008006" key="4">
    <source>
        <dbReference type="Google" id="ProtNLM"/>
    </source>
</evidence>